<comment type="caution">
    <text evidence="2">The sequence shown here is derived from an EMBL/GenBank/DDBJ whole genome shotgun (WGS) entry which is preliminary data.</text>
</comment>
<evidence type="ECO:0000313" key="2">
    <source>
        <dbReference type="EMBL" id="RGC28239.1"/>
    </source>
</evidence>
<feature type="domain" description="Uroporphyrinogen decarboxylase (URO-D)" evidence="1">
    <location>
        <begin position="71"/>
        <end position="187"/>
    </location>
</feature>
<dbReference type="SUPFAM" id="SSF51726">
    <property type="entry name" value="UROD/MetE-like"/>
    <property type="match status" value="1"/>
</dbReference>
<name>A0A3E2WMB2_9FIRM</name>
<dbReference type="RefSeq" id="WP_025657853.1">
    <property type="nucleotide sequence ID" value="NZ_QVIA01000021.1"/>
</dbReference>
<dbReference type="Pfam" id="PF01208">
    <property type="entry name" value="URO-D"/>
    <property type="match status" value="1"/>
</dbReference>
<dbReference type="GeneID" id="93333763"/>
<organism evidence="2 3">
    <name type="scientific">Hungatella hathewayi</name>
    <dbReference type="NCBI Taxonomy" id="154046"/>
    <lineage>
        <taxon>Bacteria</taxon>
        <taxon>Bacillati</taxon>
        <taxon>Bacillota</taxon>
        <taxon>Clostridia</taxon>
        <taxon>Lachnospirales</taxon>
        <taxon>Lachnospiraceae</taxon>
        <taxon>Hungatella</taxon>
    </lineage>
</organism>
<dbReference type="GO" id="GO:0006779">
    <property type="term" value="P:porphyrin-containing compound biosynthetic process"/>
    <property type="evidence" value="ECO:0007669"/>
    <property type="project" value="InterPro"/>
</dbReference>
<dbReference type="InterPro" id="IPR038071">
    <property type="entry name" value="UROD/MetE-like_sf"/>
</dbReference>
<dbReference type="InterPro" id="IPR052024">
    <property type="entry name" value="Methanogen_methyltrans"/>
</dbReference>
<dbReference type="InterPro" id="IPR000257">
    <property type="entry name" value="Uroporphyrinogen_deCOase"/>
</dbReference>
<dbReference type="Proteomes" id="UP000261111">
    <property type="component" value="Unassembled WGS sequence"/>
</dbReference>
<accession>A0A3E2WMB2</accession>
<gene>
    <name evidence="2" type="ORF">DWX41_17080</name>
</gene>
<protein>
    <recommendedName>
        <fullName evidence="1">Uroporphyrinogen decarboxylase (URO-D) domain-containing protein</fullName>
    </recommendedName>
</protein>
<dbReference type="Gene3D" id="3.20.20.210">
    <property type="match status" value="1"/>
</dbReference>
<dbReference type="EMBL" id="QVIA01000021">
    <property type="protein sequence ID" value="RGC28239.1"/>
    <property type="molecule type" value="Genomic_DNA"/>
</dbReference>
<reference evidence="2 3" key="1">
    <citation type="submission" date="2018-08" db="EMBL/GenBank/DDBJ databases">
        <title>A genome reference for cultivated species of the human gut microbiota.</title>
        <authorList>
            <person name="Zou Y."/>
            <person name="Xue W."/>
            <person name="Luo G."/>
        </authorList>
    </citation>
    <scope>NUCLEOTIDE SEQUENCE [LARGE SCALE GENOMIC DNA]</scope>
    <source>
        <strain evidence="2 3">AF19-21</strain>
    </source>
</reference>
<dbReference type="AlphaFoldDB" id="A0A3E2WMB2"/>
<sequence>MKGKDFLKDIWNMVEVNRPGFVLEEPAFRYQSLSVNKSIEQIYQNRYQKYEALNAGRTDNVGVMDCMFGTHILPCLFGGEERVFADGHTYLEGPIIFSPEDVYKLKVNDIKTGVIGRQIEILKYMADKTQGEIPIRVGDIQNPLGILDMMWETADFYCSLLEESDAVHKALEIITEVEIEYIHEMYKISENIVPLSWPFIWAPKEKGVYLADDTMGMISPDMYEEFGVTYNNKISEEFGGIMLHSCTTKEEYFDKIMKNKNIRSINFASQYSSDMNKIYEFFGGKVVIIPHYCHTDNPQIGTVTEFLEKVISCWKPEYPSIIYIMENPEQLIQQDVYEVFCKYFNLGD</sequence>
<dbReference type="PANTHER" id="PTHR47099:SF1">
    <property type="entry name" value="METHYLCOBAMIDE:COM METHYLTRANSFERASE MTBA"/>
    <property type="match status" value="1"/>
</dbReference>
<evidence type="ECO:0000313" key="3">
    <source>
        <dbReference type="Proteomes" id="UP000261111"/>
    </source>
</evidence>
<dbReference type="PANTHER" id="PTHR47099">
    <property type="entry name" value="METHYLCOBAMIDE:COM METHYLTRANSFERASE MTBA"/>
    <property type="match status" value="1"/>
</dbReference>
<evidence type="ECO:0000259" key="1">
    <source>
        <dbReference type="Pfam" id="PF01208"/>
    </source>
</evidence>
<dbReference type="GO" id="GO:0004853">
    <property type="term" value="F:uroporphyrinogen decarboxylase activity"/>
    <property type="evidence" value="ECO:0007669"/>
    <property type="project" value="InterPro"/>
</dbReference>
<proteinExistence type="predicted"/>